<dbReference type="Proteomes" id="UP001311232">
    <property type="component" value="Unassembled WGS sequence"/>
</dbReference>
<keyword evidence="1" id="KW-0732">Signal</keyword>
<comment type="caution">
    <text evidence="2">The sequence shown here is derived from an EMBL/GenBank/DDBJ whole genome shotgun (WGS) entry which is preliminary data.</text>
</comment>
<evidence type="ECO:0000313" key="3">
    <source>
        <dbReference type="Proteomes" id="UP001311232"/>
    </source>
</evidence>
<evidence type="ECO:0000256" key="1">
    <source>
        <dbReference type="SAM" id="SignalP"/>
    </source>
</evidence>
<evidence type="ECO:0000313" key="2">
    <source>
        <dbReference type="EMBL" id="KAK5609913.1"/>
    </source>
</evidence>
<reference evidence="2 3" key="1">
    <citation type="submission" date="2021-06" db="EMBL/GenBank/DDBJ databases">
        <authorList>
            <person name="Palmer J.M."/>
        </authorList>
    </citation>
    <scope>NUCLEOTIDE SEQUENCE [LARGE SCALE GENOMIC DNA]</scope>
    <source>
        <strain evidence="2 3">MEX-2019</strain>
        <tissue evidence="2">Muscle</tissue>
    </source>
</reference>
<accession>A0AAV9RLR8</accession>
<protein>
    <submittedName>
        <fullName evidence="2">Uncharacterized protein</fullName>
    </submittedName>
</protein>
<keyword evidence="3" id="KW-1185">Reference proteome</keyword>
<name>A0AAV9RLR8_9TELE</name>
<sequence>MGRLGKSLSHLLLGLSSSLESVSLDQSTQGMVETSLQVFALMTRELGQTLSTLVHARCQVWQAQSPLTEPCRQHLRALPVVSREVFGSAALEALEHMAQASRTQQQLAGLHRRNHQPLGSWTTGGLPRRSTLPSAPLVVSRDLAPGLGPSSICATWSASPWVFKRPGGPQMRHSGWQSDVLPRDSSTVGLPVPWICGCYPPCPVVTGFSSDAGLLSLARCSPGCVAAALSPLQAWGVRILPYLDDCLCCNPCSGSLGHPDSAWSCGSLGPGKEQADPISANSVSGHCPGFSLYDSLPIAAAGQRYFKPAPGVPA</sequence>
<feature type="chain" id="PRO_5043373226" evidence="1">
    <location>
        <begin position="25"/>
        <end position="314"/>
    </location>
</feature>
<dbReference type="EMBL" id="JAHHUM010001732">
    <property type="protein sequence ID" value="KAK5609913.1"/>
    <property type="molecule type" value="Genomic_DNA"/>
</dbReference>
<feature type="signal peptide" evidence="1">
    <location>
        <begin position="1"/>
        <end position="24"/>
    </location>
</feature>
<dbReference type="AlphaFoldDB" id="A0AAV9RLR8"/>
<proteinExistence type="predicted"/>
<organism evidence="2 3">
    <name type="scientific">Crenichthys baileyi</name>
    <name type="common">White River springfish</name>
    <dbReference type="NCBI Taxonomy" id="28760"/>
    <lineage>
        <taxon>Eukaryota</taxon>
        <taxon>Metazoa</taxon>
        <taxon>Chordata</taxon>
        <taxon>Craniata</taxon>
        <taxon>Vertebrata</taxon>
        <taxon>Euteleostomi</taxon>
        <taxon>Actinopterygii</taxon>
        <taxon>Neopterygii</taxon>
        <taxon>Teleostei</taxon>
        <taxon>Neoteleostei</taxon>
        <taxon>Acanthomorphata</taxon>
        <taxon>Ovalentaria</taxon>
        <taxon>Atherinomorphae</taxon>
        <taxon>Cyprinodontiformes</taxon>
        <taxon>Goodeidae</taxon>
        <taxon>Crenichthys</taxon>
    </lineage>
</organism>
<gene>
    <name evidence="2" type="ORF">CRENBAI_013558</name>
</gene>